<keyword evidence="1" id="KW-0812">Transmembrane</keyword>
<dbReference type="EMBL" id="BK015439">
    <property type="protein sequence ID" value="DAE06529.1"/>
    <property type="molecule type" value="Genomic_DNA"/>
</dbReference>
<protein>
    <submittedName>
        <fullName evidence="2">Uncharacterized protein</fullName>
    </submittedName>
</protein>
<evidence type="ECO:0000313" key="2">
    <source>
        <dbReference type="EMBL" id="DAE06529.1"/>
    </source>
</evidence>
<name>A0A8S5PJE7_9CAUD</name>
<organism evidence="2">
    <name type="scientific">Myoviridae sp. ct0jJ30</name>
    <dbReference type="NCBI Taxonomy" id="2825014"/>
    <lineage>
        <taxon>Viruses</taxon>
        <taxon>Duplodnaviria</taxon>
        <taxon>Heunggongvirae</taxon>
        <taxon>Uroviricota</taxon>
        <taxon>Caudoviricetes</taxon>
    </lineage>
</organism>
<feature type="transmembrane region" description="Helical" evidence="1">
    <location>
        <begin position="36"/>
        <end position="56"/>
    </location>
</feature>
<keyword evidence="1" id="KW-1133">Transmembrane helix</keyword>
<sequence length="73" mass="7640">MLAARDSSPVTLLLISLTISFVFFSIRLLLSLSEASALFFSAVKAALISASSYLALLTSALRSSASYLPLSPG</sequence>
<proteinExistence type="predicted"/>
<accession>A0A8S5PJE7</accession>
<reference evidence="2" key="1">
    <citation type="journal article" date="2021" name="Proc. Natl. Acad. Sci. U.S.A.">
        <title>A Catalog of Tens of Thousands of Viruses from Human Metagenomes Reveals Hidden Associations with Chronic Diseases.</title>
        <authorList>
            <person name="Tisza M.J."/>
            <person name="Buck C.B."/>
        </authorList>
    </citation>
    <scope>NUCLEOTIDE SEQUENCE</scope>
    <source>
        <strain evidence="2">Ct0jJ30</strain>
    </source>
</reference>
<evidence type="ECO:0000256" key="1">
    <source>
        <dbReference type="SAM" id="Phobius"/>
    </source>
</evidence>
<keyword evidence="1" id="KW-0472">Membrane</keyword>
<feature type="transmembrane region" description="Helical" evidence="1">
    <location>
        <begin position="12"/>
        <end position="30"/>
    </location>
</feature>